<reference evidence="5 6" key="1">
    <citation type="journal article" date="2023" name="G3 (Bethesda)">
        <title>A haplotype-resolved chromosome-scale genome for Quercus rubra L. provides insights into the genetics of adaptive traits for red oak species.</title>
        <authorList>
            <person name="Kapoor B."/>
            <person name="Jenkins J."/>
            <person name="Schmutz J."/>
            <person name="Zhebentyayeva T."/>
            <person name="Kuelheim C."/>
            <person name="Coggeshall M."/>
            <person name="Heim C."/>
            <person name="Lasky J.R."/>
            <person name="Leites L."/>
            <person name="Islam-Faridi N."/>
            <person name="Romero-Severson J."/>
            <person name="DeLeo V.L."/>
            <person name="Lucas S.M."/>
            <person name="Lazic D."/>
            <person name="Gailing O."/>
            <person name="Carlson J."/>
            <person name="Staton M."/>
        </authorList>
    </citation>
    <scope>NUCLEOTIDE SEQUENCE [LARGE SCALE GENOMIC DNA]</scope>
    <source>
        <strain evidence="5">Pseudo-F2</strain>
    </source>
</reference>
<feature type="region of interest" description="Disordered" evidence="4">
    <location>
        <begin position="1"/>
        <end position="46"/>
    </location>
</feature>
<feature type="compositionally biased region" description="Acidic residues" evidence="4">
    <location>
        <begin position="21"/>
        <end position="46"/>
    </location>
</feature>
<dbReference type="GO" id="GO:0003729">
    <property type="term" value="F:mRNA binding"/>
    <property type="evidence" value="ECO:0007669"/>
    <property type="project" value="TreeGrafter"/>
</dbReference>
<dbReference type="InterPro" id="IPR002885">
    <property type="entry name" value="PPR_rpt"/>
</dbReference>
<keyword evidence="2" id="KW-0677">Repeat</keyword>
<evidence type="ECO:0000313" key="6">
    <source>
        <dbReference type="Proteomes" id="UP001324115"/>
    </source>
</evidence>
<dbReference type="InterPro" id="IPR011990">
    <property type="entry name" value="TPR-like_helical_dom_sf"/>
</dbReference>
<dbReference type="Proteomes" id="UP001324115">
    <property type="component" value="Unassembled WGS sequence"/>
</dbReference>
<proteinExistence type="inferred from homology"/>
<protein>
    <recommendedName>
        <fullName evidence="7">Pentatricopeptide repeat-containing protein</fullName>
    </recommendedName>
</protein>
<evidence type="ECO:0000256" key="2">
    <source>
        <dbReference type="ARBA" id="ARBA00022737"/>
    </source>
</evidence>
<dbReference type="GO" id="GO:0005739">
    <property type="term" value="C:mitochondrion"/>
    <property type="evidence" value="ECO:0007669"/>
    <property type="project" value="TreeGrafter"/>
</dbReference>
<accession>A0AAN7IQ85</accession>
<dbReference type="AlphaFoldDB" id="A0AAN7IQ85"/>
<dbReference type="NCBIfam" id="TIGR00756">
    <property type="entry name" value="PPR"/>
    <property type="match status" value="10"/>
</dbReference>
<dbReference type="PANTHER" id="PTHR47934">
    <property type="entry name" value="PENTATRICOPEPTIDE REPEAT-CONTAINING PROTEIN PET309, MITOCHONDRIAL"/>
    <property type="match status" value="1"/>
</dbReference>
<dbReference type="SUPFAM" id="SSF48403">
    <property type="entry name" value="Ankyrin repeat"/>
    <property type="match status" value="1"/>
</dbReference>
<feature type="repeat" description="PPR" evidence="3">
    <location>
        <begin position="317"/>
        <end position="351"/>
    </location>
</feature>
<dbReference type="GO" id="GO:0007005">
    <property type="term" value="P:mitochondrion organization"/>
    <property type="evidence" value="ECO:0007669"/>
    <property type="project" value="TreeGrafter"/>
</dbReference>
<feature type="repeat" description="PPR" evidence="3">
    <location>
        <begin position="281"/>
        <end position="311"/>
    </location>
</feature>
<evidence type="ECO:0000256" key="3">
    <source>
        <dbReference type="PROSITE-ProRule" id="PRU00708"/>
    </source>
</evidence>
<feature type="repeat" description="PPR" evidence="3">
    <location>
        <begin position="573"/>
        <end position="603"/>
    </location>
</feature>
<dbReference type="Pfam" id="PF13041">
    <property type="entry name" value="PPR_2"/>
    <property type="match status" value="3"/>
</dbReference>
<feature type="repeat" description="PPR" evidence="3">
    <location>
        <begin position="176"/>
        <end position="210"/>
    </location>
</feature>
<feature type="repeat" description="PPR" evidence="3">
    <location>
        <begin position="503"/>
        <end position="537"/>
    </location>
</feature>
<organism evidence="5 6">
    <name type="scientific">Quercus rubra</name>
    <name type="common">Northern red oak</name>
    <name type="synonym">Quercus borealis</name>
    <dbReference type="NCBI Taxonomy" id="3512"/>
    <lineage>
        <taxon>Eukaryota</taxon>
        <taxon>Viridiplantae</taxon>
        <taxon>Streptophyta</taxon>
        <taxon>Embryophyta</taxon>
        <taxon>Tracheophyta</taxon>
        <taxon>Spermatophyta</taxon>
        <taxon>Magnoliopsida</taxon>
        <taxon>eudicotyledons</taxon>
        <taxon>Gunneridae</taxon>
        <taxon>Pentapetalae</taxon>
        <taxon>rosids</taxon>
        <taxon>fabids</taxon>
        <taxon>Fagales</taxon>
        <taxon>Fagaceae</taxon>
        <taxon>Quercus</taxon>
    </lineage>
</organism>
<dbReference type="Pfam" id="PF01535">
    <property type="entry name" value="PPR"/>
    <property type="match status" value="5"/>
</dbReference>
<keyword evidence="6" id="KW-1185">Reference proteome</keyword>
<dbReference type="GO" id="GO:0006396">
    <property type="term" value="P:RNA processing"/>
    <property type="evidence" value="ECO:0007669"/>
    <property type="project" value="TreeGrafter"/>
</dbReference>
<feature type="repeat" description="PPR" evidence="3">
    <location>
        <begin position="246"/>
        <end position="280"/>
    </location>
</feature>
<feature type="repeat" description="PPR" evidence="3">
    <location>
        <begin position="352"/>
        <end position="386"/>
    </location>
</feature>
<dbReference type="InterPro" id="IPR036770">
    <property type="entry name" value="Ankyrin_rpt-contain_sf"/>
</dbReference>
<feature type="repeat" description="PPR" evidence="3">
    <location>
        <begin position="411"/>
        <end position="445"/>
    </location>
</feature>
<dbReference type="Gene3D" id="1.25.40.10">
    <property type="entry name" value="Tetratricopeptide repeat domain"/>
    <property type="match status" value="6"/>
</dbReference>
<evidence type="ECO:0008006" key="7">
    <source>
        <dbReference type="Google" id="ProtNLM"/>
    </source>
</evidence>
<evidence type="ECO:0000256" key="4">
    <source>
        <dbReference type="SAM" id="MobiDB-lite"/>
    </source>
</evidence>
<dbReference type="InterPro" id="IPR051114">
    <property type="entry name" value="Mito_RNA_Proc_CCM1"/>
</dbReference>
<dbReference type="EMBL" id="JAXUIC010000007">
    <property type="protein sequence ID" value="KAK4582340.1"/>
    <property type="molecule type" value="Genomic_DNA"/>
</dbReference>
<gene>
    <name evidence="5" type="ORF">RGQ29_025502</name>
</gene>
<dbReference type="PANTHER" id="PTHR47934:SF6">
    <property type="entry name" value="MITOCHONDRIAL GROUP I INTRON SPLICING FACTOR CCM1-RELATED"/>
    <property type="match status" value="1"/>
</dbReference>
<feature type="repeat" description="PPR" evidence="3">
    <location>
        <begin position="446"/>
        <end position="480"/>
    </location>
</feature>
<comment type="caution">
    <text evidence="5">The sequence shown here is derived from an EMBL/GenBank/DDBJ whole genome shotgun (WGS) entry which is preliminary data.</text>
</comment>
<dbReference type="PROSITE" id="PS51375">
    <property type="entry name" value="PPR"/>
    <property type="match status" value="11"/>
</dbReference>
<evidence type="ECO:0000313" key="5">
    <source>
        <dbReference type="EMBL" id="KAK4582340.1"/>
    </source>
</evidence>
<evidence type="ECO:0000256" key="1">
    <source>
        <dbReference type="ARBA" id="ARBA00007626"/>
    </source>
</evidence>
<comment type="similarity">
    <text evidence="1">Belongs to the PPR family. P subfamily.</text>
</comment>
<feature type="repeat" description="PPR" evidence="3">
    <location>
        <begin position="538"/>
        <end position="572"/>
    </location>
</feature>
<dbReference type="Pfam" id="PF12854">
    <property type="entry name" value="PPR_1"/>
    <property type="match status" value="2"/>
</dbReference>
<sequence>MGSWDNGDLQDSSFDKFDEAKELEDDDDDDDEEEVGEDGNDGDDDIDFMVLSSVNRNGEQREGIGRVELDEDEIRHPLVREICRLIELSLVWNPKLEGELRHLLRSLKPRQVCAVLRSQADERVALKLFYWADRQWRYRHDPIVYYTMLEVLSKTKLCQGARRVLQLMACRGIVCRPEAFGYVILSYSRAGKLRNAMQILTLMQRAGVDPDLSICNTAINVLVKGNKLEKALRFLARMQLVEITPNVVTYNSLIKGYCDVHCVEDAIELIAEMPLKGCYPDKVSYYTVMSFLCKEKRVKEVRKLMDKMVKDSKLILDQVNYNSLIHMLSKHGHGDEALEFLREAEERGFRVDKVGYSAIVHSFCKPGRIDIAKELVNEMFKKGCIPDVVTYTVDKAKEMLKQMYKNVCKPNTVSYTALLHGLCRSEKSSEAREMMKMSEEEWWTPNAVTYGVVMHGLRREGNLSEACDIVREMIRKGFFPTPGRMDEAKKFVQECLNKGCAVNVVNFTTLIHVYCQKDDLEAALSLLDDMYLNNKHPDVVTYTTVIDALGKKRRIEEATEHTMKMLKKGLDPTPVTYRTVIHRCCQMGRVEDLLKLLEKMLSRHSCKTVYNQVIEKLCSFGNLEEADKLLGKVLRTAPRIDAKTCHILMESYLSKGIPLSAYKVASRMFNRNLIPELKLCEKVSKRLMLEGKCEEADRLMIRFVERGHISPQCQEHLGS</sequence>
<feature type="repeat" description="PPR" evidence="3">
    <location>
        <begin position="211"/>
        <end position="245"/>
    </location>
</feature>
<name>A0AAN7IQ85_QUERU</name>